<feature type="compositionally biased region" description="Polar residues" evidence="1">
    <location>
        <begin position="1"/>
        <end position="12"/>
    </location>
</feature>
<dbReference type="Proteomes" id="UP000094819">
    <property type="component" value="Unassembled WGS sequence"/>
</dbReference>
<reference evidence="2 3" key="1">
    <citation type="submission" date="2016-06" db="EMBL/GenBank/DDBJ databases">
        <title>Evolution of pathogenesis and genome organization in the Tremellales.</title>
        <authorList>
            <person name="Cuomo C."/>
            <person name="Litvintseva A."/>
            <person name="Heitman J."/>
            <person name="Chen Y."/>
            <person name="Sun S."/>
            <person name="Springer D."/>
            <person name="Dromer F."/>
            <person name="Young S."/>
            <person name="Zeng Q."/>
            <person name="Chapman S."/>
            <person name="Gujja S."/>
            <person name="Saif S."/>
            <person name="Birren B."/>
        </authorList>
    </citation>
    <scope>NUCLEOTIDE SEQUENCE [LARGE SCALE GENOMIC DNA]</scope>
    <source>
        <strain evidence="2 3">CBS 7118</strain>
    </source>
</reference>
<gene>
    <name evidence="2" type="ORF">L198_08107</name>
</gene>
<protein>
    <submittedName>
        <fullName evidence="2">Uncharacterized protein</fullName>
    </submittedName>
</protein>
<feature type="region of interest" description="Disordered" evidence="1">
    <location>
        <begin position="1"/>
        <end position="34"/>
    </location>
</feature>
<keyword evidence="3" id="KW-1185">Reference proteome</keyword>
<sequence>MPETTSTTPSSLDTKESHQTTSFPPDSLTVDPSTGQSKHKCYCAMHLIPSIGGKSSWEGGLPMTNFRGATARVRFSDRESTLLEEGCAGSAIKLSFRSDEPEDYEEVIGEVTKSDLEVMGLWPAYRDSFKTVTGVETGVLVDGEFVNAFQGDPILEIDRTRMVDRDTYHAAHYEFWMTNVWKEELLEQKESGELELWW</sequence>
<feature type="compositionally biased region" description="Polar residues" evidence="1">
    <location>
        <begin position="19"/>
        <end position="34"/>
    </location>
</feature>
<accession>A0A1E3HLL1</accession>
<dbReference type="EMBL" id="AWGH01000053">
    <property type="protein sequence ID" value="ODN76331.1"/>
    <property type="molecule type" value="Genomic_DNA"/>
</dbReference>
<evidence type="ECO:0000313" key="2">
    <source>
        <dbReference type="EMBL" id="ODN76331.1"/>
    </source>
</evidence>
<evidence type="ECO:0000313" key="3">
    <source>
        <dbReference type="Proteomes" id="UP000094819"/>
    </source>
</evidence>
<proteinExistence type="predicted"/>
<dbReference type="GeneID" id="30197318"/>
<comment type="caution">
    <text evidence="2">The sequence shown here is derived from an EMBL/GenBank/DDBJ whole genome shotgun (WGS) entry which is preliminary data.</text>
</comment>
<dbReference type="AlphaFoldDB" id="A0A1E3HLL1"/>
<name>A0A1E3HLL1_9TREE</name>
<dbReference type="RefSeq" id="XP_019027932.1">
    <property type="nucleotide sequence ID" value="XM_019180078.1"/>
</dbReference>
<evidence type="ECO:0000256" key="1">
    <source>
        <dbReference type="SAM" id="MobiDB-lite"/>
    </source>
</evidence>
<organism evidence="2 3">
    <name type="scientific">Cryptococcus wingfieldii CBS 7118</name>
    <dbReference type="NCBI Taxonomy" id="1295528"/>
    <lineage>
        <taxon>Eukaryota</taxon>
        <taxon>Fungi</taxon>
        <taxon>Dikarya</taxon>
        <taxon>Basidiomycota</taxon>
        <taxon>Agaricomycotina</taxon>
        <taxon>Tremellomycetes</taxon>
        <taxon>Tremellales</taxon>
        <taxon>Cryptococcaceae</taxon>
        <taxon>Cryptococcus</taxon>
    </lineage>
</organism>